<dbReference type="PaxDb" id="1148-1673315"/>
<dbReference type="EMBL" id="BA000022">
    <property type="protein sequence ID" value="BAA10495.1"/>
    <property type="molecule type" value="Genomic_DNA"/>
</dbReference>
<dbReference type="eggNOG" id="COG2954">
    <property type="taxonomic scope" value="Bacteria"/>
</dbReference>
<sequence>MAIEIEHKFLVKDDRWRSLVQGYLYRQGYIATPDLTTLRVRTIGDRAYLTIKGKNASIARLDLSMKFLQWKPIKF</sequence>
<dbReference type="PIR" id="S75760">
    <property type="entry name" value="S75760"/>
</dbReference>
<gene>
    <name evidence="2" type="ordered locus">ssl1045</name>
</gene>
<protein>
    <submittedName>
        <fullName evidence="2">Ssl1045 protein</fullName>
    </submittedName>
</protein>
<dbReference type="EnsemblBacteria" id="BAA10495">
    <property type="protein sequence ID" value="BAA10495"/>
    <property type="gene ID" value="BAA10495"/>
</dbReference>
<dbReference type="Pfam" id="PF01928">
    <property type="entry name" value="CYTH"/>
    <property type="match status" value="1"/>
</dbReference>
<dbReference type="IntAct" id="P74774">
    <property type="interactions" value="2"/>
</dbReference>
<dbReference type="PROSITE" id="PS51707">
    <property type="entry name" value="CYTH"/>
    <property type="match status" value="1"/>
</dbReference>
<name>P74774_SYNY3</name>
<keyword evidence="3" id="KW-1185">Reference proteome</keyword>
<accession>P74774</accession>
<dbReference type="InterPro" id="IPR033469">
    <property type="entry name" value="CYTH-like_dom_sf"/>
</dbReference>
<dbReference type="SUPFAM" id="SSF55154">
    <property type="entry name" value="CYTH-like phosphatases"/>
    <property type="match status" value="1"/>
</dbReference>
<dbReference type="PANTHER" id="PTHR40114">
    <property type="entry name" value="SLR0698 PROTEIN"/>
    <property type="match status" value="1"/>
</dbReference>
<organism evidence="2 3">
    <name type="scientific">Synechocystis sp. (strain ATCC 27184 / PCC 6803 / Kazusa)</name>
    <dbReference type="NCBI Taxonomy" id="1111708"/>
    <lineage>
        <taxon>Bacteria</taxon>
        <taxon>Bacillati</taxon>
        <taxon>Cyanobacteriota</taxon>
        <taxon>Cyanophyceae</taxon>
        <taxon>Synechococcales</taxon>
        <taxon>Merismopediaceae</taxon>
        <taxon>Synechocystis</taxon>
    </lineage>
</organism>
<dbReference type="KEGG" id="syn:ssl1045"/>
<dbReference type="InterPro" id="IPR023577">
    <property type="entry name" value="CYTH_domain"/>
</dbReference>
<dbReference type="AlphaFoldDB" id="P74774"/>
<reference evidence="2 3" key="2">
    <citation type="journal article" date="1996" name="DNA Res.">
        <title>Sequence analysis of the genome of the unicellular cyanobacterium Synechocystis sp. strain PCC6803. II. Sequence determination of the entire genome and assignment of potential protein-coding regions.</title>
        <authorList>
            <person name="Kaneko T."/>
            <person name="Sato S."/>
            <person name="Kotani H."/>
            <person name="Tanaka A."/>
            <person name="Asamizu E."/>
            <person name="Nakamura Y."/>
            <person name="Miyajima N."/>
            <person name="Hirosawa M."/>
            <person name="Sugiura M."/>
            <person name="Sasamoto S."/>
            <person name="Kimura T."/>
            <person name="Hosouchi T."/>
            <person name="Matsuno A."/>
            <person name="Muraki A."/>
            <person name="Nakazaki N."/>
            <person name="Naruo K."/>
            <person name="Okumura S."/>
            <person name="Shimpo S."/>
            <person name="Takeuchi C."/>
            <person name="Wada T."/>
            <person name="Watanabe A."/>
            <person name="Yamada M."/>
            <person name="Yasuda M."/>
            <person name="Tabata S."/>
        </authorList>
    </citation>
    <scope>NUCLEOTIDE SEQUENCE [LARGE SCALE GENOMIC DNA]</scope>
    <source>
        <strain evidence="3">ATCC 27184 / PCC 6803 / Kazusa</strain>
    </source>
</reference>
<evidence type="ECO:0000313" key="3">
    <source>
        <dbReference type="Proteomes" id="UP000001425"/>
    </source>
</evidence>
<dbReference type="InterPro" id="IPR012042">
    <property type="entry name" value="NeuTTM/CthTTM-like"/>
</dbReference>
<proteinExistence type="predicted"/>
<dbReference type="InParanoid" id="P74774"/>
<evidence type="ECO:0000259" key="1">
    <source>
        <dbReference type="PROSITE" id="PS51707"/>
    </source>
</evidence>
<dbReference type="Gene3D" id="2.40.320.10">
    <property type="entry name" value="Hypothetical Protein Pfu-838710-001"/>
    <property type="match status" value="1"/>
</dbReference>
<reference evidence="2 3" key="1">
    <citation type="journal article" date="1995" name="DNA Res.">
        <title>Sequence analysis of the genome of the unicellular cyanobacterium Synechocystis sp. strain PCC6803. I. Sequence features in the 1 Mb region from map positions 64% to 92% of the genome.</title>
        <authorList>
            <person name="Kaneko T."/>
            <person name="Tanaka A."/>
            <person name="Sato S."/>
            <person name="Kotani H."/>
            <person name="Sazuka T."/>
            <person name="Miyajima N."/>
            <person name="Sugiura M."/>
            <person name="Tabata S."/>
        </authorList>
    </citation>
    <scope>NUCLEOTIDE SEQUENCE [LARGE SCALE GENOMIC DNA]</scope>
    <source>
        <strain evidence="3">ATCC 27184 / PCC 6803 / Kazusa</strain>
    </source>
</reference>
<feature type="domain" description="CYTH" evidence="1">
    <location>
        <begin position="2"/>
        <end position="75"/>
    </location>
</feature>
<evidence type="ECO:0000313" key="2">
    <source>
        <dbReference type="EMBL" id="BAA10495.1"/>
    </source>
</evidence>
<dbReference type="Proteomes" id="UP000001425">
    <property type="component" value="Chromosome"/>
</dbReference>
<dbReference type="PANTHER" id="PTHR40114:SF1">
    <property type="entry name" value="SLR0698 PROTEIN"/>
    <property type="match status" value="1"/>
</dbReference>